<organism evidence="5 6">
    <name type="scientific">Lentibacter algarum</name>
    <dbReference type="NCBI Taxonomy" id="576131"/>
    <lineage>
        <taxon>Bacteria</taxon>
        <taxon>Pseudomonadati</taxon>
        <taxon>Pseudomonadota</taxon>
        <taxon>Alphaproteobacteria</taxon>
        <taxon>Rhodobacterales</taxon>
        <taxon>Roseobacteraceae</taxon>
        <taxon>Lentibacter</taxon>
    </lineage>
</organism>
<sequence length="186" mass="20230">MVMLRVHLKPAVAALVALLTLGQPSFAESRDISELLSELQSAKAPEAQKIARDIEIRWSASGSASANLLLKRGEDALEARQFTKAVEHFTALTDHAPAFAEGWHGRARAFFGLGEYGLALADLRQTLALNPSHFGAIYGLAALLEQLEKPEEAYDAYKILLNLYPAHEKALEGVSRLEPSVNGVKL</sequence>
<gene>
    <name evidence="5" type="ORF">SAMN05444486_102241</name>
</gene>
<accession>A0A1H3JYI6</accession>
<name>A0A1H3JYI6_9RHOB</name>
<evidence type="ECO:0000256" key="2">
    <source>
        <dbReference type="ARBA" id="ARBA00022803"/>
    </source>
</evidence>
<dbReference type="InterPro" id="IPR019734">
    <property type="entry name" value="TPR_rpt"/>
</dbReference>
<feature type="repeat" description="TPR" evidence="3">
    <location>
        <begin position="100"/>
        <end position="133"/>
    </location>
</feature>
<evidence type="ECO:0000256" key="3">
    <source>
        <dbReference type="PROSITE-ProRule" id="PRU00339"/>
    </source>
</evidence>
<keyword evidence="4" id="KW-0732">Signal</keyword>
<dbReference type="Gene3D" id="1.25.40.10">
    <property type="entry name" value="Tetratricopeptide repeat domain"/>
    <property type="match status" value="1"/>
</dbReference>
<dbReference type="Proteomes" id="UP000199026">
    <property type="component" value="Unassembled WGS sequence"/>
</dbReference>
<keyword evidence="2 3" id="KW-0802">TPR repeat</keyword>
<dbReference type="STRING" id="576131.SAMN05444486_102241"/>
<protein>
    <submittedName>
        <fullName evidence="5">Tetratricopeptide repeat-containing protein</fullName>
    </submittedName>
</protein>
<dbReference type="PANTHER" id="PTHR44858">
    <property type="entry name" value="TETRATRICOPEPTIDE REPEAT PROTEIN 6"/>
    <property type="match status" value="1"/>
</dbReference>
<evidence type="ECO:0000313" key="5">
    <source>
        <dbReference type="EMBL" id="SDY45007.1"/>
    </source>
</evidence>
<keyword evidence="6" id="KW-1185">Reference proteome</keyword>
<dbReference type="GeneID" id="78124314"/>
<evidence type="ECO:0000256" key="4">
    <source>
        <dbReference type="SAM" id="SignalP"/>
    </source>
</evidence>
<dbReference type="PANTHER" id="PTHR44858:SF1">
    <property type="entry name" value="UDP-N-ACETYLGLUCOSAMINE--PEPTIDE N-ACETYLGLUCOSAMINYLTRANSFERASE SPINDLY-RELATED"/>
    <property type="match status" value="1"/>
</dbReference>
<dbReference type="SMART" id="SM00028">
    <property type="entry name" value="TPR"/>
    <property type="match status" value="3"/>
</dbReference>
<proteinExistence type="predicted"/>
<dbReference type="AlphaFoldDB" id="A0A1H3JYI6"/>
<dbReference type="Pfam" id="PF13432">
    <property type="entry name" value="TPR_16"/>
    <property type="match status" value="1"/>
</dbReference>
<dbReference type="InterPro" id="IPR050498">
    <property type="entry name" value="Ycf3"/>
</dbReference>
<keyword evidence="1" id="KW-0677">Repeat</keyword>
<feature type="chain" id="PRO_5011793791" evidence="4">
    <location>
        <begin position="28"/>
        <end position="186"/>
    </location>
</feature>
<dbReference type="EMBL" id="FNPR01000002">
    <property type="protein sequence ID" value="SDY45007.1"/>
    <property type="molecule type" value="Genomic_DNA"/>
</dbReference>
<evidence type="ECO:0000256" key="1">
    <source>
        <dbReference type="ARBA" id="ARBA00022737"/>
    </source>
</evidence>
<dbReference type="InterPro" id="IPR011990">
    <property type="entry name" value="TPR-like_helical_dom_sf"/>
</dbReference>
<dbReference type="PROSITE" id="PS50005">
    <property type="entry name" value="TPR"/>
    <property type="match status" value="1"/>
</dbReference>
<reference evidence="5 6" key="1">
    <citation type="submission" date="2016-10" db="EMBL/GenBank/DDBJ databases">
        <authorList>
            <person name="de Groot N.N."/>
        </authorList>
    </citation>
    <scope>NUCLEOTIDE SEQUENCE [LARGE SCALE GENOMIC DNA]</scope>
    <source>
        <strain evidence="5 6">DSM 24677</strain>
    </source>
</reference>
<dbReference type="SUPFAM" id="SSF48452">
    <property type="entry name" value="TPR-like"/>
    <property type="match status" value="1"/>
</dbReference>
<dbReference type="RefSeq" id="WP_245724394.1">
    <property type="nucleotide sequence ID" value="NZ_CALJFH010000002.1"/>
</dbReference>
<feature type="signal peptide" evidence="4">
    <location>
        <begin position="1"/>
        <end position="27"/>
    </location>
</feature>
<evidence type="ECO:0000313" key="6">
    <source>
        <dbReference type="Proteomes" id="UP000199026"/>
    </source>
</evidence>